<reference evidence="4" key="1">
    <citation type="journal article" date="2023" name="Mol. Phylogenet. Evol.">
        <title>Genome-scale phylogeny and comparative genomics of the fungal order Sordariales.</title>
        <authorList>
            <person name="Hensen N."/>
            <person name="Bonometti L."/>
            <person name="Westerberg I."/>
            <person name="Brannstrom I.O."/>
            <person name="Guillou S."/>
            <person name="Cros-Aarteil S."/>
            <person name="Calhoun S."/>
            <person name="Haridas S."/>
            <person name="Kuo A."/>
            <person name="Mondo S."/>
            <person name="Pangilinan J."/>
            <person name="Riley R."/>
            <person name="LaButti K."/>
            <person name="Andreopoulos B."/>
            <person name="Lipzen A."/>
            <person name="Chen C."/>
            <person name="Yan M."/>
            <person name="Daum C."/>
            <person name="Ng V."/>
            <person name="Clum A."/>
            <person name="Steindorff A."/>
            <person name="Ohm R.A."/>
            <person name="Martin F."/>
            <person name="Silar P."/>
            <person name="Natvig D.O."/>
            <person name="Lalanne C."/>
            <person name="Gautier V."/>
            <person name="Ament-Velasquez S.L."/>
            <person name="Kruys A."/>
            <person name="Hutchinson M.I."/>
            <person name="Powell A.J."/>
            <person name="Barry K."/>
            <person name="Miller A.N."/>
            <person name="Grigoriev I.V."/>
            <person name="Debuchy R."/>
            <person name="Gladieux P."/>
            <person name="Hiltunen Thoren M."/>
            <person name="Johannesson H."/>
        </authorList>
    </citation>
    <scope>NUCLEOTIDE SEQUENCE [LARGE SCALE GENOMIC DNA]</scope>
    <source>
        <strain evidence="4">CBS 340.73</strain>
    </source>
</reference>
<dbReference type="Proteomes" id="UP001303473">
    <property type="component" value="Unassembled WGS sequence"/>
</dbReference>
<sequence length="377" mass="42440">MSSLTVTPSGPPQILKRTSSKRGREDLERNYKILKSDLEDARKKVRPSSSFDANYWASAAATCNVSIQLFETEAELAMQKWTEEEDGDARSWFKGALIKAYGAAITRPNKPKVIVSLHDSATGLDLVQALVTAAHLVPHKLGPDILVALFGAELGIYLTRVTNLCFGVNVEGELYTPFNGLLLHVDVEKALDDGAIAIVPDLPDDPSTQEVADWEAKEPKNYRWRIIDSDADSLNEILVLRGEGLPRDITIRDLDGQQLSFKNNQRPRARYLYFLYVVAELKMAWRHDYRKEPGKILKSQLGKGFWATRRRYLNRALLLALAEEIGHNPDFSENIPPEPGDDNDKEPDETGLIAIAEMIQSQKPTEDVEYEEYEEED</sequence>
<dbReference type="AlphaFoldDB" id="A0AAN6N799"/>
<feature type="region of interest" description="Disordered" evidence="1">
    <location>
        <begin position="1"/>
        <end position="23"/>
    </location>
</feature>
<evidence type="ECO:0000256" key="1">
    <source>
        <dbReference type="SAM" id="MobiDB-lite"/>
    </source>
</evidence>
<dbReference type="InterPro" id="IPR003615">
    <property type="entry name" value="HNH_nuc"/>
</dbReference>
<keyword evidence="4" id="KW-1185">Reference proteome</keyword>
<organism evidence="3 4">
    <name type="scientific">Diplogelasinospora grovesii</name>
    <dbReference type="NCBI Taxonomy" id="303347"/>
    <lineage>
        <taxon>Eukaryota</taxon>
        <taxon>Fungi</taxon>
        <taxon>Dikarya</taxon>
        <taxon>Ascomycota</taxon>
        <taxon>Pezizomycotina</taxon>
        <taxon>Sordariomycetes</taxon>
        <taxon>Sordariomycetidae</taxon>
        <taxon>Sordariales</taxon>
        <taxon>Diplogelasinosporaceae</taxon>
        <taxon>Diplogelasinospora</taxon>
    </lineage>
</organism>
<evidence type="ECO:0000313" key="4">
    <source>
        <dbReference type="Proteomes" id="UP001303473"/>
    </source>
</evidence>
<feature type="domain" description="HNH nuclease" evidence="2">
    <location>
        <begin position="122"/>
        <end position="199"/>
    </location>
</feature>
<protein>
    <recommendedName>
        <fullName evidence="2">HNH nuclease domain-containing protein</fullName>
    </recommendedName>
</protein>
<evidence type="ECO:0000313" key="3">
    <source>
        <dbReference type="EMBL" id="KAK3939719.1"/>
    </source>
</evidence>
<dbReference type="EMBL" id="MU853806">
    <property type="protein sequence ID" value="KAK3939719.1"/>
    <property type="molecule type" value="Genomic_DNA"/>
</dbReference>
<gene>
    <name evidence="3" type="ORF">QBC46DRAFT_450115</name>
</gene>
<proteinExistence type="predicted"/>
<accession>A0AAN6N799</accession>
<comment type="caution">
    <text evidence="3">The sequence shown here is derived from an EMBL/GenBank/DDBJ whole genome shotgun (WGS) entry which is preliminary data.</text>
</comment>
<feature type="compositionally biased region" description="Acidic residues" evidence="1">
    <location>
        <begin position="339"/>
        <end position="349"/>
    </location>
</feature>
<name>A0AAN6N799_9PEZI</name>
<evidence type="ECO:0000259" key="2">
    <source>
        <dbReference type="Pfam" id="PF13391"/>
    </source>
</evidence>
<dbReference type="Pfam" id="PF13391">
    <property type="entry name" value="HNH_2"/>
    <property type="match status" value="1"/>
</dbReference>
<feature type="region of interest" description="Disordered" evidence="1">
    <location>
        <begin position="328"/>
        <end position="351"/>
    </location>
</feature>